<sequence length="317" mass="34157">MLLTRSPPLGTLKGMYSVEVLDADLRHLAEPAHGLGPGVHWLITFLDATDGSMGWMPRRAYHPGATRSIYLPEAATGSDFELSPAAKRAYEGPIERRSGQDGLMVTAPDDSSHLAATASTLRWTESDLLDVSGDAVGPACRLRMDDPAFPLLYTTRPYRVTGSVQGVPADGAVLLVTVHLREGAELLTSPLLRRLQIVWTEFVNVGADGTVESGLLVWGREGLAGMAVSRSDGSAFATSDIDVSIDNDGGDPEFARRIVFRGAGETLTWDALPRGGRWPARDDIPDGYRFRQGTVDREGAGAPALSYAFAETFQDRM</sequence>
<dbReference type="EMBL" id="BAAAHE010000008">
    <property type="protein sequence ID" value="GAA0612114.1"/>
    <property type="molecule type" value="Genomic_DNA"/>
</dbReference>
<dbReference type="Proteomes" id="UP001500957">
    <property type="component" value="Unassembled WGS sequence"/>
</dbReference>
<evidence type="ECO:0000313" key="1">
    <source>
        <dbReference type="EMBL" id="GAA0612114.1"/>
    </source>
</evidence>
<evidence type="ECO:0000313" key="2">
    <source>
        <dbReference type="Proteomes" id="UP001500957"/>
    </source>
</evidence>
<gene>
    <name evidence="1" type="ORF">GCM10009547_12680</name>
</gene>
<reference evidence="2" key="1">
    <citation type="journal article" date="2019" name="Int. J. Syst. Evol. Microbiol.">
        <title>The Global Catalogue of Microorganisms (GCM) 10K type strain sequencing project: providing services to taxonomists for standard genome sequencing and annotation.</title>
        <authorList>
            <consortium name="The Broad Institute Genomics Platform"/>
            <consortium name="The Broad Institute Genome Sequencing Center for Infectious Disease"/>
            <person name="Wu L."/>
            <person name="Ma J."/>
        </authorList>
    </citation>
    <scope>NUCLEOTIDE SEQUENCE [LARGE SCALE GENOMIC DNA]</scope>
    <source>
        <strain evidence="2">JCM 10671</strain>
    </source>
</reference>
<name>A0ABP3RQ12_9ACTN</name>
<accession>A0ABP3RQ12</accession>
<comment type="caution">
    <text evidence="1">The sequence shown here is derived from an EMBL/GenBank/DDBJ whole genome shotgun (WGS) entry which is preliminary data.</text>
</comment>
<dbReference type="RefSeq" id="WP_344602774.1">
    <property type="nucleotide sequence ID" value="NZ_BAAAHE010000008.1"/>
</dbReference>
<organism evidence="1 2">
    <name type="scientific">Sporichthya brevicatena</name>
    <dbReference type="NCBI Taxonomy" id="171442"/>
    <lineage>
        <taxon>Bacteria</taxon>
        <taxon>Bacillati</taxon>
        <taxon>Actinomycetota</taxon>
        <taxon>Actinomycetes</taxon>
        <taxon>Sporichthyales</taxon>
        <taxon>Sporichthyaceae</taxon>
        <taxon>Sporichthya</taxon>
    </lineage>
</organism>
<protein>
    <submittedName>
        <fullName evidence="1">Uncharacterized protein</fullName>
    </submittedName>
</protein>
<proteinExistence type="predicted"/>
<keyword evidence="2" id="KW-1185">Reference proteome</keyword>